<keyword evidence="2" id="KW-1185">Reference proteome</keyword>
<comment type="caution">
    <text evidence="1">The sequence shown here is derived from an EMBL/GenBank/DDBJ whole genome shotgun (WGS) entry which is preliminary data.</text>
</comment>
<gene>
    <name evidence="1" type="ORF">CFP56_022794</name>
</gene>
<dbReference type="PANTHER" id="PTHR31300">
    <property type="entry name" value="LIPASE"/>
    <property type="match status" value="1"/>
</dbReference>
<proteinExistence type="predicted"/>
<dbReference type="Proteomes" id="UP000237347">
    <property type="component" value="Unassembled WGS sequence"/>
</dbReference>
<dbReference type="EMBL" id="PKMF04000357">
    <property type="protein sequence ID" value="KAK7836292.1"/>
    <property type="molecule type" value="Genomic_DNA"/>
</dbReference>
<organism evidence="1 2">
    <name type="scientific">Quercus suber</name>
    <name type="common">Cork oak</name>
    <dbReference type="NCBI Taxonomy" id="58331"/>
    <lineage>
        <taxon>Eukaryota</taxon>
        <taxon>Viridiplantae</taxon>
        <taxon>Streptophyta</taxon>
        <taxon>Embryophyta</taxon>
        <taxon>Tracheophyta</taxon>
        <taxon>Spermatophyta</taxon>
        <taxon>Magnoliopsida</taxon>
        <taxon>eudicotyledons</taxon>
        <taxon>Gunneridae</taxon>
        <taxon>Pentapetalae</taxon>
        <taxon>rosids</taxon>
        <taxon>fabids</taxon>
        <taxon>Fagales</taxon>
        <taxon>Fagaceae</taxon>
        <taxon>Quercus</taxon>
    </lineage>
</organism>
<reference evidence="1 2" key="1">
    <citation type="journal article" date="2018" name="Sci. Data">
        <title>The draft genome sequence of cork oak.</title>
        <authorList>
            <person name="Ramos A.M."/>
            <person name="Usie A."/>
            <person name="Barbosa P."/>
            <person name="Barros P.M."/>
            <person name="Capote T."/>
            <person name="Chaves I."/>
            <person name="Simoes F."/>
            <person name="Abreu I."/>
            <person name="Carrasquinho I."/>
            <person name="Faro C."/>
            <person name="Guimaraes J.B."/>
            <person name="Mendonca D."/>
            <person name="Nobrega F."/>
            <person name="Rodrigues L."/>
            <person name="Saibo N.J.M."/>
            <person name="Varela M.C."/>
            <person name="Egas C."/>
            <person name="Matos J."/>
            <person name="Miguel C.M."/>
            <person name="Oliveira M.M."/>
            <person name="Ricardo C.P."/>
            <person name="Goncalves S."/>
        </authorList>
    </citation>
    <scope>NUCLEOTIDE SEQUENCE [LARGE SCALE GENOMIC DNA]</scope>
    <source>
        <strain evidence="2">cv. HL8</strain>
    </source>
</reference>
<evidence type="ECO:0000313" key="2">
    <source>
        <dbReference type="Proteomes" id="UP000237347"/>
    </source>
</evidence>
<name>A0AAW0KBA8_QUESU</name>
<dbReference type="AlphaFoldDB" id="A0AAW0KBA8"/>
<dbReference type="Pfam" id="PF04788">
    <property type="entry name" value="DUF620"/>
    <property type="match status" value="2"/>
</dbReference>
<accession>A0AAW0KBA8</accession>
<dbReference type="InterPro" id="IPR006873">
    <property type="entry name" value="DUF620"/>
</dbReference>
<sequence length="304" mass="34318">MRRLCPNIDREDGLETVLEVPIPEEMFTSMGSNVTIRWENMQTWMKAQTNNKWSSSPIIAGRFNELRFLLYLVGSPLIPLQVQLGHSIHRPVKDCSIEASTAKYIVQQYTAATGGQPALNSVQSMCVTGHVRIRASDFQQGGGEDECVELKTSREEIGGFVLWQKNPDLWCLELLVPGCKTNSVQSMCVTGHVRIRASDFQQGGGEDECVELKTSREEIGGFVLWQKNPDLWCLELLVPGCKVICGSNGKVSWRHSSNQQTPISNGPPRPLRRFLQVSLSLSLSKLMYMFQFETFLDLHYYSKR</sequence>
<dbReference type="PANTHER" id="PTHR31300:SF9">
    <property type="entry name" value="SPINDLE ASSEMBLY ABNORMAL PROTEIN (DUF620)"/>
    <property type="match status" value="1"/>
</dbReference>
<evidence type="ECO:0000313" key="1">
    <source>
        <dbReference type="EMBL" id="KAK7836292.1"/>
    </source>
</evidence>
<protein>
    <submittedName>
        <fullName evidence="1">Uncharacterized protein</fullName>
    </submittedName>
</protein>